<dbReference type="OrthoDB" id="4182572at2759"/>
<evidence type="ECO:0000256" key="1">
    <source>
        <dbReference type="SAM" id="Coils"/>
    </source>
</evidence>
<feature type="compositionally biased region" description="Basic and acidic residues" evidence="2">
    <location>
        <begin position="713"/>
        <end position="725"/>
    </location>
</feature>
<evidence type="ECO:0000313" key="4">
    <source>
        <dbReference type="Proteomes" id="UP000663671"/>
    </source>
</evidence>
<feature type="compositionally biased region" description="Polar residues" evidence="2">
    <location>
        <begin position="805"/>
        <end position="814"/>
    </location>
</feature>
<feature type="coiled-coil region" evidence="1">
    <location>
        <begin position="653"/>
        <end position="687"/>
    </location>
</feature>
<gene>
    <name evidence="3" type="ORF">I7I51_06855</name>
</gene>
<dbReference type="Proteomes" id="UP000663671">
    <property type="component" value="Chromosome 3"/>
</dbReference>
<keyword evidence="1" id="KW-0175">Coiled coil</keyword>
<evidence type="ECO:0000313" key="3">
    <source>
        <dbReference type="EMBL" id="QSS66004.1"/>
    </source>
</evidence>
<dbReference type="AlphaFoldDB" id="A0A8A1MMT2"/>
<dbReference type="VEuPathDB" id="FungiDB:I7I51_06855"/>
<dbReference type="EMBL" id="CP069115">
    <property type="protein sequence ID" value="QSS66004.1"/>
    <property type="molecule type" value="Genomic_DNA"/>
</dbReference>
<reference evidence="3" key="1">
    <citation type="submission" date="2021-01" db="EMBL/GenBank/DDBJ databases">
        <title>Chromosome-level genome assembly of a human fungal pathogen reveals clustering of transcriptionally co-regulated genes.</title>
        <authorList>
            <person name="Voorhies M."/>
            <person name="Cohen S."/>
            <person name="Shea T.P."/>
            <person name="Petrus S."/>
            <person name="Munoz J.F."/>
            <person name="Poplawski S."/>
            <person name="Goldman W.E."/>
            <person name="Michael T."/>
            <person name="Cuomo C.A."/>
            <person name="Sil A."/>
            <person name="Beyhan S."/>
        </authorList>
    </citation>
    <scope>NUCLEOTIDE SEQUENCE</scope>
    <source>
        <strain evidence="3">WU24</strain>
    </source>
</reference>
<accession>A0A8A1MMT2</accession>
<dbReference type="InterPro" id="IPR022198">
    <property type="entry name" value="DUF3723"/>
</dbReference>
<proteinExistence type="predicted"/>
<feature type="region of interest" description="Disordered" evidence="2">
    <location>
        <begin position="695"/>
        <end position="725"/>
    </location>
</feature>
<dbReference type="Pfam" id="PF12520">
    <property type="entry name" value="DUF3723"/>
    <property type="match status" value="1"/>
</dbReference>
<feature type="non-terminal residue" evidence="3">
    <location>
        <position position="1"/>
    </location>
</feature>
<feature type="region of interest" description="Disordered" evidence="2">
    <location>
        <begin position="602"/>
        <end position="621"/>
    </location>
</feature>
<feature type="region of interest" description="Disordered" evidence="2">
    <location>
        <begin position="778"/>
        <end position="814"/>
    </location>
</feature>
<sequence length="814" mass="91827">MMESLLRFTERETRLATERRLKFQGTAKVDLDQIFFDPQSSRQLDHKNVDRLCRIFQEEGCQSMPLAHRVPAAVSRQNLAAALQRANVSARELLTNPEPEMPHLRFPPGKLQGLHGRHRIAAGLEVLSPAHRCWVVDVYSDDIGDDLKTSLIEEYSNEKPPSDGEIYRRIRQYVNDGNLHGELRWKARLCSNSQTRLQSLFKNTRLRHAFDGVLGIPGHRNAMRISMLHRVMGVSCDEEIAHYLNYVKDFWFSLVDDDPASVAKIDQHTVETLQLMVPRSEAKVVRGLVTSGQIFTDFDEDERDAIWEKLRSFGALVPSLNSFFEDFKCFESWAHCLTRLFTLGKSTVRQTMDGLWTTCSDGGNMCPVQTSESAFDSRREPVGRQFDLAYRQMWLYAMRHYPQMPRDPKRKNRLAKAQNATADECVVSDMASLARRLGFRSSQITNLVNQAPDRLIAEQALLKARKPEYFSYDDTQFDTLIDRIVECFAVATPRDVRAPSVLVDRSVKRKARCGHPTMEALEQDRPLLFVDHMQAAAVPDRVTTFFVRCCVYFAFFGPQPSLRQGADNPPSSVPMSPLFVSENSPIDGPSEARGHEYIIQHPQDDGRNGIPPGPGSQGSAVAMDTDEREAMWTDIATEWTAEERASEAHMAETARLQQIAEDMDRRARVAEEKAASHAAELARVQKEADERAARAAEQVRAQRDAEQAVQQVHRQEETESMARRAREAEDRVAAQAAELERLRKGATERAVQGAEHTLSQVDHDGSATVLAQLQNETLEGLAEPAPENIPLPLDDDTTMAEPSRPVTQLDVSSL</sequence>
<evidence type="ECO:0000256" key="2">
    <source>
        <dbReference type="SAM" id="MobiDB-lite"/>
    </source>
</evidence>
<name>A0A8A1MMT2_AJECA</name>
<organism evidence="3 4">
    <name type="scientific">Ajellomyces capsulatus</name>
    <name type="common">Darling's disease fungus</name>
    <name type="synonym">Histoplasma capsulatum</name>
    <dbReference type="NCBI Taxonomy" id="5037"/>
    <lineage>
        <taxon>Eukaryota</taxon>
        <taxon>Fungi</taxon>
        <taxon>Dikarya</taxon>
        <taxon>Ascomycota</taxon>
        <taxon>Pezizomycotina</taxon>
        <taxon>Eurotiomycetes</taxon>
        <taxon>Eurotiomycetidae</taxon>
        <taxon>Onygenales</taxon>
        <taxon>Ajellomycetaceae</taxon>
        <taxon>Histoplasma</taxon>
    </lineage>
</organism>
<protein>
    <submittedName>
        <fullName evidence="3">Uncharacterized protein</fullName>
    </submittedName>
</protein>